<sequence>MSGVQEETNRDCAALLPKITLLVDLDELVLHGVLDQVRPDAALPAGQIVGRDDHGGLAGIQRLLQAPPERHQQLRLPRHQLHVSLQLRPARVDLLEPLAEPLGAASLRAQRPLLRFRLHASRLECQPLGGAALGGRLPEHRAVPFQPFGRAEPGRAEPRCGRAGGGQRQLPLRRTVRGPRLDIHGLRVVAGVKGTSGG</sequence>
<organism evidence="2 3">
    <name type="scientific">Scleropages formosus</name>
    <name type="common">Asian bonytongue</name>
    <name type="synonym">Osteoglossum formosum</name>
    <dbReference type="NCBI Taxonomy" id="113540"/>
    <lineage>
        <taxon>Eukaryota</taxon>
        <taxon>Metazoa</taxon>
        <taxon>Chordata</taxon>
        <taxon>Craniata</taxon>
        <taxon>Vertebrata</taxon>
        <taxon>Euteleostomi</taxon>
        <taxon>Actinopterygii</taxon>
        <taxon>Neopterygii</taxon>
        <taxon>Teleostei</taxon>
        <taxon>Osteoglossocephala</taxon>
        <taxon>Osteoglossomorpha</taxon>
        <taxon>Osteoglossiformes</taxon>
        <taxon>Osteoglossidae</taxon>
        <taxon>Scleropages</taxon>
    </lineage>
</organism>
<reference evidence="2 3" key="1">
    <citation type="submission" date="2019-04" db="EMBL/GenBank/DDBJ databases">
        <authorList>
            <consortium name="Wellcome Sanger Institute Data Sharing"/>
        </authorList>
    </citation>
    <scope>NUCLEOTIDE SEQUENCE [LARGE SCALE GENOMIC DNA]</scope>
</reference>
<evidence type="ECO:0000313" key="3">
    <source>
        <dbReference type="Proteomes" id="UP000694397"/>
    </source>
</evidence>
<dbReference type="Ensembl" id="ENSSFOT00015072226.1">
    <property type="protein sequence ID" value="ENSSFOP00015068393.1"/>
    <property type="gene ID" value="ENSSFOG00015033018.1"/>
</dbReference>
<dbReference type="Proteomes" id="UP000694397">
    <property type="component" value="Chromosome 2"/>
</dbReference>
<proteinExistence type="predicted"/>
<dbReference type="AlphaFoldDB" id="A0A8C9W0D3"/>
<reference evidence="2" key="3">
    <citation type="submission" date="2025-09" db="UniProtKB">
        <authorList>
            <consortium name="Ensembl"/>
        </authorList>
    </citation>
    <scope>IDENTIFICATION</scope>
</reference>
<evidence type="ECO:0000313" key="2">
    <source>
        <dbReference type="Ensembl" id="ENSSFOP00015068393.1"/>
    </source>
</evidence>
<accession>A0A8C9W0D3</accession>
<keyword evidence="3" id="KW-1185">Reference proteome</keyword>
<name>A0A8C9W0D3_SCLFO</name>
<feature type="region of interest" description="Disordered" evidence="1">
    <location>
        <begin position="146"/>
        <end position="168"/>
    </location>
</feature>
<reference evidence="2" key="2">
    <citation type="submission" date="2025-08" db="UniProtKB">
        <authorList>
            <consortium name="Ensembl"/>
        </authorList>
    </citation>
    <scope>IDENTIFICATION</scope>
</reference>
<evidence type="ECO:0000256" key="1">
    <source>
        <dbReference type="SAM" id="MobiDB-lite"/>
    </source>
</evidence>
<protein>
    <submittedName>
        <fullName evidence="2">Uncharacterized protein</fullName>
    </submittedName>
</protein>